<organism evidence="2 3">
    <name type="scientific">Micromonospora coerulea</name>
    <dbReference type="NCBI Taxonomy" id="47856"/>
    <lineage>
        <taxon>Bacteria</taxon>
        <taxon>Bacillati</taxon>
        <taxon>Actinomycetota</taxon>
        <taxon>Actinomycetes</taxon>
        <taxon>Micromonosporales</taxon>
        <taxon>Micromonosporaceae</taxon>
        <taxon>Micromonospora</taxon>
    </lineage>
</organism>
<feature type="transmembrane region" description="Helical" evidence="1">
    <location>
        <begin position="12"/>
        <end position="35"/>
    </location>
</feature>
<evidence type="ECO:0000256" key="1">
    <source>
        <dbReference type="SAM" id="Phobius"/>
    </source>
</evidence>
<proteinExistence type="predicted"/>
<dbReference type="InterPro" id="IPR003425">
    <property type="entry name" value="CCB3/YggT"/>
</dbReference>
<name>A0ABP8SYU6_9ACTN</name>
<evidence type="ECO:0000313" key="3">
    <source>
        <dbReference type="Proteomes" id="UP001500307"/>
    </source>
</evidence>
<keyword evidence="1" id="KW-0472">Membrane</keyword>
<evidence type="ECO:0008006" key="4">
    <source>
        <dbReference type="Google" id="ProtNLM"/>
    </source>
</evidence>
<dbReference type="Pfam" id="PF02325">
    <property type="entry name" value="CCB3_YggT"/>
    <property type="match status" value="1"/>
</dbReference>
<keyword evidence="1" id="KW-0812">Transmembrane</keyword>
<dbReference type="EMBL" id="BAABGU010000032">
    <property type="protein sequence ID" value="GAA4576774.1"/>
    <property type="molecule type" value="Genomic_DNA"/>
</dbReference>
<keyword evidence="1" id="KW-1133">Transmembrane helix</keyword>
<feature type="transmembrane region" description="Helical" evidence="1">
    <location>
        <begin position="70"/>
        <end position="96"/>
    </location>
</feature>
<gene>
    <name evidence="2" type="ORF">GCM10023176_48990</name>
</gene>
<evidence type="ECO:0000313" key="2">
    <source>
        <dbReference type="EMBL" id="GAA4576774.1"/>
    </source>
</evidence>
<comment type="caution">
    <text evidence="2">The sequence shown here is derived from an EMBL/GenBank/DDBJ whole genome shotgun (WGS) entry which is preliminary data.</text>
</comment>
<reference evidence="3" key="1">
    <citation type="journal article" date="2019" name="Int. J. Syst. Evol. Microbiol.">
        <title>The Global Catalogue of Microorganisms (GCM) 10K type strain sequencing project: providing services to taxonomists for standard genome sequencing and annotation.</title>
        <authorList>
            <consortium name="The Broad Institute Genomics Platform"/>
            <consortium name="The Broad Institute Genome Sequencing Center for Infectious Disease"/>
            <person name="Wu L."/>
            <person name="Ma J."/>
        </authorList>
    </citation>
    <scope>NUCLEOTIDE SEQUENCE [LARGE SCALE GENOMIC DNA]</scope>
    <source>
        <strain evidence="3">JCM 3175</strain>
    </source>
</reference>
<protein>
    <recommendedName>
        <fullName evidence="4">YggT family protein</fullName>
    </recommendedName>
</protein>
<sequence length="104" mass="11786">MLTVLSILFQVLYLLVYFFLLVLLARFVLGAVLAYGRRWQPGRGASAGLESVWSVTDPPLRTLRRVIPPLRIGTVSIDLASLVLLVILFVLMRFVLEPLIWEFS</sequence>
<accession>A0ABP8SYU6</accession>
<dbReference type="Proteomes" id="UP001500307">
    <property type="component" value="Unassembled WGS sequence"/>
</dbReference>
<keyword evidence="3" id="KW-1185">Reference proteome</keyword>